<name>A0A5B9DIX8_9HYPH</name>
<dbReference type="EMBL" id="CP041690">
    <property type="protein sequence ID" value="QEE19251.1"/>
    <property type="molecule type" value="Genomic_DNA"/>
</dbReference>
<dbReference type="Gene3D" id="6.10.250.3200">
    <property type="match status" value="1"/>
</dbReference>
<evidence type="ECO:0000256" key="2">
    <source>
        <dbReference type="SAM" id="MobiDB-lite"/>
    </source>
</evidence>
<accession>A0A5B9DIX8</accession>
<dbReference type="RefSeq" id="WP_147655065.1">
    <property type="nucleotide sequence ID" value="NZ_BMFM01000001.1"/>
</dbReference>
<sequence>MNQPLPGVLDVQTRSQPAAATVRRLAADLEPPRRQIETAFVAVGSRLTDGAAMLGALTKVFEALPEILEGPQVQEASAHLGAVSGKARELSDTFAREKADLDRLVEVVAAANAPVADLYRTVKMMGIVAINAGVTAAGILVDGDEFDVFTNDIAGLSDSAGRTIQEFAQVYRQLTAEVERAVEQRAHFERTHAHTLESLADSLSRTLEALDEQRQGALAGSAETGRVSRQIVGRIGSAVMALQVGDATRQRLEHIEAALDALADLVEGGTAAGHVVPAGCTGDAVAALAALEQAQLRQSAEIFAAEVDEAEASLKALASDAGMIMAHSREIYGDTTPGKPSALASLSGQLRAAVAVLRDCEAERGKLERVAHAVQGTVKVLLGHVEAVQEIEANMRLVSLNAAVRCAQLGPRGAPLTVIAMQLRELTTQTVVAAQDAMSRLDQSSELASAFGAAATGDAAGQIGRLEQQANLALTLLADLDKRLALALQSLNADGPRVIRELEAAAAGIVGQADIAEVMQDIAMQVAALSSVAPPSSPDPALVAVLEWLRAQYTMEAERQVHSSLFGPRPGAASPAAEAEDAGLDDFML</sequence>
<dbReference type="Proteomes" id="UP000321062">
    <property type="component" value="Chromosome"/>
</dbReference>
<feature type="coiled-coil region" evidence="1">
    <location>
        <begin position="164"/>
        <end position="213"/>
    </location>
</feature>
<feature type="compositionally biased region" description="Acidic residues" evidence="2">
    <location>
        <begin position="578"/>
        <end position="589"/>
    </location>
</feature>
<feature type="compositionally biased region" description="Low complexity" evidence="2">
    <location>
        <begin position="567"/>
        <end position="577"/>
    </location>
</feature>
<dbReference type="KEGG" id="yti:FNA67_03285"/>
<feature type="region of interest" description="Disordered" evidence="2">
    <location>
        <begin position="566"/>
        <end position="589"/>
    </location>
</feature>
<proteinExistence type="predicted"/>
<protein>
    <submittedName>
        <fullName evidence="3">Uncharacterized protein</fullName>
    </submittedName>
</protein>
<dbReference type="AlphaFoldDB" id="A0A5B9DIX8"/>
<dbReference type="OrthoDB" id="9816265at2"/>
<keyword evidence="1" id="KW-0175">Coiled coil</keyword>
<dbReference type="SUPFAM" id="SSF58104">
    <property type="entry name" value="Methyl-accepting chemotaxis protein (MCP) signaling domain"/>
    <property type="match status" value="1"/>
</dbReference>
<keyword evidence="4" id="KW-1185">Reference proteome</keyword>
<evidence type="ECO:0000313" key="3">
    <source>
        <dbReference type="EMBL" id="QEE19251.1"/>
    </source>
</evidence>
<organism evidence="3 4">
    <name type="scientific">Paradevosia tibetensis</name>
    <dbReference type="NCBI Taxonomy" id="1447062"/>
    <lineage>
        <taxon>Bacteria</taxon>
        <taxon>Pseudomonadati</taxon>
        <taxon>Pseudomonadota</taxon>
        <taxon>Alphaproteobacteria</taxon>
        <taxon>Hyphomicrobiales</taxon>
        <taxon>Devosiaceae</taxon>
        <taxon>Paradevosia</taxon>
    </lineage>
</organism>
<evidence type="ECO:0000313" key="4">
    <source>
        <dbReference type="Proteomes" id="UP000321062"/>
    </source>
</evidence>
<evidence type="ECO:0000256" key="1">
    <source>
        <dbReference type="SAM" id="Coils"/>
    </source>
</evidence>
<gene>
    <name evidence="3" type="ORF">FNA67_03285</name>
</gene>
<reference evidence="3 4" key="1">
    <citation type="journal article" date="2015" name="Int. J. Syst. Evol. Microbiol.">
        <title>Youhaiella tibetensis gen. nov., sp. nov., isolated from subsurface sediment.</title>
        <authorList>
            <person name="Wang Y.X."/>
            <person name="Huang F.Q."/>
            <person name="Nogi Y."/>
            <person name="Pang S.J."/>
            <person name="Wang P.K."/>
            <person name="Lv J."/>
        </authorList>
    </citation>
    <scope>NUCLEOTIDE SEQUENCE [LARGE SCALE GENOMIC DNA]</scope>
    <source>
        <strain evidence="4">fig4</strain>
    </source>
</reference>